<reference evidence="3" key="1">
    <citation type="journal article" date="2017" name="Genome Biol.">
        <title>Comparative genomics reveals high biological diversity and specific adaptations in the industrially and medically important fungal genus Aspergillus.</title>
        <authorList>
            <person name="de Vries R.P."/>
            <person name="Riley R."/>
            <person name="Wiebenga A."/>
            <person name="Aguilar-Osorio G."/>
            <person name="Amillis S."/>
            <person name="Uchima C.A."/>
            <person name="Anderluh G."/>
            <person name="Asadollahi M."/>
            <person name="Askin M."/>
            <person name="Barry K."/>
            <person name="Battaglia E."/>
            <person name="Bayram O."/>
            <person name="Benocci T."/>
            <person name="Braus-Stromeyer S.A."/>
            <person name="Caldana C."/>
            <person name="Canovas D."/>
            <person name="Cerqueira G.C."/>
            <person name="Chen F."/>
            <person name="Chen W."/>
            <person name="Choi C."/>
            <person name="Clum A."/>
            <person name="Dos Santos R.A."/>
            <person name="Damasio A.R."/>
            <person name="Diallinas G."/>
            <person name="Emri T."/>
            <person name="Fekete E."/>
            <person name="Flipphi M."/>
            <person name="Freyberg S."/>
            <person name="Gallo A."/>
            <person name="Gournas C."/>
            <person name="Habgood R."/>
            <person name="Hainaut M."/>
            <person name="Harispe M.L."/>
            <person name="Henrissat B."/>
            <person name="Hilden K.S."/>
            <person name="Hope R."/>
            <person name="Hossain A."/>
            <person name="Karabika E."/>
            <person name="Karaffa L."/>
            <person name="Karanyi Z."/>
            <person name="Krasevec N."/>
            <person name="Kuo A."/>
            <person name="Kusch H."/>
            <person name="LaButti K."/>
            <person name="Lagendijk E.L."/>
            <person name="Lapidus A."/>
            <person name="Levasseur A."/>
            <person name="Lindquist E."/>
            <person name="Lipzen A."/>
            <person name="Logrieco A.F."/>
            <person name="MacCabe A."/>
            <person name="Maekelae M.R."/>
            <person name="Malavazi I."/>
            <person name="Melin P."/>
            <person name="Meyer V."/>
            <person name="Mielnichuk N."/>
            <person name="Miskei M."/>
            <person name="Molnar A.P."/>
            <person name="Mule G."/>
            <person name="Ngan C.Y."/>
            <person name="Orejas M."/>
            <person name="Orosz E."/>
            <person name="Ouedraogo J.P."/>
            <person name="Overkamp K.M."/>
            <person name="Park H.-S."/>
            <person name="Perrone G."/>
            <person name="Piumi F."/>
            <person name="Punt P.J."/>
            <person name="Ram A.F."/>
            <person name="Ramon A."/>
            <person name="Rauscher S."/>
            <person name="Record E."/>
            <person name="Riano-Pachon D.M."/>
            <person name="Robert V."/>
            <person name="Roehrig J."/>
            <person name="Ruller R."/>
            <person name="Salamov A."/>
            <person name="Salih N.S."/>
            <person name="Samson R.A."/>
            <person name="Sandor E."/>
            <person name="Sanguinetti M."/>
            <person name="Schuetze T."/>
            <person name="Sepcic K."/>
            <person name="Shelest E."/>
            <person name="Sherlock G."/>
            <person name="Sophianopoulou V."/>
            <person name="Squina F.M."/>
            <person name="Sun H."/>
            <person name="Susca A."/>
            <person name="Todd R.B."/>
            <person name="Tsang A."/>
            <person name="Unkles S.E."/>
            <person name="van de Wiele N."/>
            <person name="van Rossen-Uffink D."/>
            <person name="Oliveira J.V."/>
            <person name="Vesth T.C."/>
            <person name="Visser J."/>
            <person name="Yu J.-H."/>
            <person name="Zhou M."/>
            <person name="Andersen M.R."/>
            <person name="Archer D.B."/>
            <person name="Baker S.E."/>
            <person name="Benoit I."/>
            <person name="Brakhage A.A."/>
            <person name="Braus G.H."/>
            <person name="Fischer R."/>
            <person name="Frisvad J.C."/>
            <person name="Goldman G.H."/>
            <person name="Houbraken J."/>
            <person name="Oakley B."/>
            <person name="Pocsi I."/>
            <person name="Scazzocchio C."/>
            <person name="Seiboth B."/>
            <person name="vanKuyk P.A."/>
            <person name="Wortman J."/>
            <person name="Dyer P.S."/>
            <person name="Grigoriev I.V."/>
        </authorList>
    </citation>
    <scope>NUCLEOTIDE SEQUENCE [LARGE SCALE GENOMIC DNA]</scope>
    <source>
        <strain evidence="3">CBS 106.47</strain>
    </source>
</reference>
<keyword evidence="1" id="KW-0732">Signal</keyword>
<evidence type="ECO:0000256" key="1">
    <source>
        <dbReference type="SAM" id="SignalP"/>
    </source>
</evidence>
<sequence>MRLLLATITAGVLWLPQVLGRANTTAPNYTVDELWKLETTFWDNFLYPANVEQMEAINSTLFTPDVQGRVDITRVFNGSELNTEYIFGLFSDPDHVSLVGVPVDYSITQFIAQGNIASATTVVTFNATSFGNLLVPVTIDTWIMWDSDGRIMQYDATFRCQATASLTQILSTTICATHDQYCTGANQQYDNNTACLEFLTTAIPLGKDYELGRNTLLCREVHEHMVQYDPALHCPHIGPTGGDYCVNDQTYAQKVLQKYFNQSWIVGVPSTGDIWLGD</sequence>
<dbReference type="AlphaFoldDB" id="A0A1M3T1K4"/>
<feature type="chain" id="PRO_5012635100" evidence="1">
    <location>
        <begin position="21"/>
        <end position="278"/>
    </location>
</feature>
<proteinExistence type="predicted"/>
<organism evidence="2 3">
    <name type="scientific">Aspergillus luchuensis (strain CBS 106.47)</name>
    <dbReference type="NCBI Taxonomy" id="1137211"/>
    <lineage>
        <taxon>Eukaryota</taxon>
        <taxon>Fungi</taxon>
        <taxon>Dikarya</taxon>
        <taxon>Ascomycota</taxon>
        <taxon>Pezizomycotina</taxon>
        <taxon>Eurotiomycetes</taxon>
        <taxon>Eurotiomycetidae</taxon>
        <taxon>Eurotiales</taxon>
        <taxon>Aspergillaceae</taxon>
        <taxon>Aspergillus</taxon>
        <taxon>Aspergillus subgen. Circumdati</taxon>
    </lineage>
</organism>
<dbReference type="OrthoDB" id="10010954at2759"/>
<dbReference type="VEuPathDB" id="FungiDB:ASPFODRAFT_212382"/>
<protein>
    <submittedName>
        <fullName evidence="2">Uncharacterized protein</fullName>
    </submittedName>
</protein>
<gene>
    <name evidence="2" type="ORF">ASPFODRAFT_212382</name>
</gene>
<dbReference type="Proteomes" id="UP000184063">
    <property type="component" value="Unassembled WGS sequence"/>
</dbReference>
<evidence type="ECO:0000313" key="2">
    <source>
        <dbReference type="EMBL" id="OJZ80628.1"/>
    </source>
</evidence>
<name>A0A1M3T1K4_ASPLC</name>
<feature type="signal peptide" evidence="1">
    <location>
        <begin position="1"/>
        <end position="20"/>
    </location>
</feature>
<evidence type="ECO:0000313" key="3">
    <source>
        <dbReference type="Proteomes" id="UP000184063"/>
    </source>
</evidence>
<dbReference type="EMBL" id="KV878253">
    <property type="protein sequence ID" value="OJZ80628.1"/>
    <property type="molecule type" value="Genomic_DNA"/>
</dbReference>
<accession>A0A1M3T1K4</accession>